<comment type="similarity">
    <text evidence="2">Belongs to the transpeptidase family.</text>
</comment>
<sequence length="822" mass="88051">MTKNPRRKSDAARRANQVIRGRTMLIMLVLGVATFTVLFLKLYNLQITQHDRFKALATEQQTDSMVISASRGTIYDKNGEIMAISYDVENVILDPGGVQDFVESQEQDIADAAEKAAENGETYTPPEVLDQAYIARGLSRILDVEEETILEHLENTANRYWEVKKKVDQDVADEVRRFINGEIDDEGNQLTTTDADGNTVLISTGGRPKRLQGISLLPDTKRLYPFGSLAGNVMGFVNASNVGAYGLEAAYDDVLSGSTGLTITPINANSTPLLFSGTEQMIDAENGNSLVLTLDTNVQYALEKGLESMLDKYDAANGGTGIVMNVNTGAVVAMASYPNYDPGDYTTILDETLQAQLDADLAEIQQNRGSYDTEEDYNKALSDARANAQYQQWLNKCYQATYEPGSTFKPITLATALEEGVVNMNTTFTCTGSIHVEGWGKAINCSRRAPGHGTQTLKVATGNSCNPAFVTMGLKIGTQAYYEYLRSFGLMEATGIDLPGEVEGIFAGEESFNSNVVSLAAYSFGQTFNVTPLELIRAQAATINGGYLYTPYVVEQVLDDEGNIVSQHEPQAVRQVISEETSALVRECLEWVVSDGGGRNGQVTGYRIGGKTGTADKTGTKDVVVSFMCFAPADDPEYIMLLTMDTPSRTTGTAVFGGTMVAPVASQIMSEILPLLGIEPDYTAEELVGADTTVPNMVGQTRADAEERLTSLGFAYRTVGDGDTVTDQTPAGGAIVPGNATIILYLGQEKPDDPCTVPNVVGMTASAANKALTNAGLIMKVTGTTSASSGNVYALTQSVASGTEVEAGTVVTVQFGDNSVLD</sequence>
<dbReference type="Proteomes" id="UP000823824">
    <property type="component" value="Unassembled WGS sequence"/>
</dbReference>
<reference evidence="6" key="2">
    <citation type="submission" date="2021-04" db="EMBL/GenBank/DDBJ databases">
        <authorList>
            <person name="Gilroy R."/>
        </authorList>
    </citation>
    <scope>NUCLEOTIDE SEQUENCE</scope>
    <source>
        <strain evidence="6">ChiBcec18-1249</strain>
    </source>
</reference>
<dbReference type="InterPro" id="IPR050515">
    <property type="entry name" value="Beta-lactam/transpept"/>
</dbReference>
<dbReference type="CDD" id="cd06576">
    <property type="entry name" value="PASTA_Pbp2x-like_1"/>
    <property type="match status" value="1"/>
</dbReference>
<accession>A0A9D2LJ84</accession>
<dbReference type="AlphaFoldDB" id="A0A9D2LJ84"/>
<dbReference type="PANTHER" id="PTHR30627">
    <property type="entry name" value="PEPTIDOGLYCAN D,D-TRANSPEPTIDASE"/>
    <property type="match status" value="1"/>
</dbReference>
<name>A0A9D2LJ84_9FIRM</name>
<dbReference type="SUPFAM" id="SSF56601">
    <property type="entry name" value="beta-lactamase/transpeptidase-like"/>
    <property type="match status" value="1"/>
</dbReference>
<dbReference type="InterPro" id="IPR012338">
    <property type="entry name" value="Beta-lactam/transpept-like"/>
</dbReference>
<gene>
    <name evidence="6" type="ORF">H9787_07610</name>
</gene>
<evidence type="ECO:0000256" key="1">
    <source>
        <dbReference type="ARBA" id="ARBA00004370"/>
    </source>
</evidence>
<dbReference type="InterPro" id="IPR005543">
    <property type="entry name" value="PASTA_dom"/>
</dbReference>
<dbReference type="Pfam" id="PF03717">
    <property type="entry name" value="PBP_dimer"/>
    <property type="match status" value="1"/>
</dbReference>
<comment type="caution">
    <text evidence="6">The sequence shown here is derived from an EMBL/GenBank/DDBJ whole genome shotgun (WGS) entry which is preliminary data.</text>
</comment>
<dbReference type="GO" id="GO:0071555">
    <property type="term" value="P:cell wall organization"/>
    <property type="evidence" value="ECO:0007669"/>
    <property type="project" value="TreeGrafter"/>
</dbReference>
<dbReference type="InterPro" id="IPR001460">
    <property type="entry name" value="PCN-bd_Tpept"/>
</dbReference>
<dbReference type="GO" id="GO:0008658">
    <property type="term" value="F:penicillin binding"/>
    <property type="evidence" value="ECO:0007669"/>
    <property type="project" value="InterPro"/>
</dbReference>
<dbReference type="PANTHER" id="PTHR30627:SF1">
    <property type="entry name" value="PEPTIDOGLYCAN D,D-TRANSPEPTIDASE FTSI"/>
    <property type="match status" value="1"/>
</dbReference>
<dbReference type="PROSITE" id="PS51178">
    <property type="entry name" value="PASTA"/>
    <property type="match status" value="2"/>
</dbReference>
<organism evidence="6 7">
    <name type="scientific">Candidatus Oscillibacter excrementigallinarum</name>
    <dbReference type="NCBI Taxonomy" id="2838716"/>
    <lineage>
        <taxon>Bacteria</taxon>
        <taxon>Bacillati</taxon>
        <taxon>Bacillota</taxon>
        <taxon>Clostridia</taxon>
        <taxon>Eubacteriales</taxon>
        <taxon>Oscillospiraceae</taxon>
        <taxon>Oscillibacter</taxon>
    </lineage>
</organism>
<keyword evidence="4" id="KW-1133">Transmembrane helix</keyword>
<dbReference type="Pfam" id="PF03793">
    <property type="entry name" value="PASTA"/>
    <property type="match status" value="2"/>
</dbReference>
<reference evidence="6" key="1">
    <citation type="journal article" date="2021" name="PeerJ">
        <title>Extensive microbial diversity within the chicken gut microbiome revealed by metagenomics and culture.</title>
        <authorList>
            <person name="Gilroy R."/>
            <person name="Ravi A."/>
            <person name="Getino M."/>
            <person name="Pursley I."/>
            <person name="Horton D.L."/>
            <person name="Alikhan N.F."/>
            <person name="Baker D."/>
            <person name="Gharbi K."/>
            <person name="Hall N."/>
            <person name="Watson M."/>
            <person name="Adriaenssens E.M."/>
            <person name="Foster-Nyarko E."/>
            <person name="Jarju S."/>
            <person name="Secka A."/>
            <person name="Antonio M."/>
            <person name="Oren A."/>
            <person name="Chaudhuri R.R."/>
            <person name="La Ragione R."/>
            <person name="Hildebrand F."/>
            <person name="Pallen M.J."/>
        </authorList>
    </citation>
    <scope>NUCLEOTIDE SEQUENCE</scope>
    <source>
        <strain evidence="6">ChiBcec18-1249</strain>
    </source>
</reference>
<dbReference type="SUPFAM" id="SSF54184">
    <property type="entry name" value="Penicillin-binding protein 2x (pbp-2x), c-terminal domain"/>
    <property type="match status" value="2"/>
</dbReference>
<comment type="subcellular location">
    <subcellularLocation>
        <location evidence="1">Membrane</location>
    </subcellularLocation>
</comment>
<dbReference type="InterPro" id="IPR036138">
    <property type="entry name" value="PBP_dimer_sf"/>
</dbReference>
<evidence type="ECO:0000256" key="4">
    <source>
        <dbReference type="SAM" id="Phobius"/>
    </source>
</evidence>
<dbReference type="Gene3D" id="3.30.10.20">
    <property type="match status" value="2"/>
</dbReference>
<dbReference type="SMART" id="SM00740">
    <property type="entry name" value="PASTA"/>
    <property type="match status" value="2"/>
</dbReference>
<dbReference type="GO" id="GO:0005886">
    <property type="term" value="C:plasma membrane"/>
    <property type="evidence" value="ECO:0007669"/>
    <property type="project" value="TreeGrafter"/>
</dbReference>
<keyword evidence="4" id="KW-0812">Transmembrane</keyword>
<dbReference type="SUPFAM" id="SSF56519">
    <property type="entry name" value="Penicillin binding protein dimerisation domain"/>
    <property type="match status" value="1"/>
</dbReference>
<evidence type="ECO:0000313" key="7">
    <source>
        <dbReference type="Proteomes" id="UP000823824"/>
    </source>
</evidence>
<evidence type="ECO:0000313" key="6">
    <source>
        <dbReference type="EMBL" id="HJB13563.1"/>
    </source>
</evidence>
<keyword evidence="3 4" id="KW-0472">Membrane</keyword>
<protein>
    <submittedName>
        <fullName evidence="6">PASTA domain-containing protein</fullName>
    </submittedName>
</protein>
<evidence type="ECO:0000259" key="5">
    <source>
        <dbReference type="PROSITE" id="PS51178"/>
    </source>
</evidence>
<dbReference type="CDD" id="cd06577">
    <property type="entry name" value="PASTA_pknB"/>
    <property type="match status" value="1"/>
</dbReference>
<proteinExistence type="inferred from homology"/>
<dbReference type="EMBL" id="DWZJ01000063">
    <property type="protein sequence ID" value="HJB13563.1"/>
    <property type="molecule type" value="Genomic_DNA"/>
</dbReference>
<feature type="transmembrane region" description="Helical" evidence="4">
    <location>
        <begin position="21"/>
        <end position="43"/>
    </location>
</feature>
<evidence type="ECO:0000256" key="3">
    <source>
        <dbReference type="ARBA" id="ARBA00023136"/>
    </source>
</evidence>
<feature type="domain" description="PASTA" evidence="5">
    <location>
        <begin position="689"/>
        <end position="748"/>
    </location>
</feature>
<dbReference type="Gene3D" id="3.40.710.10">
    <property type="entry name" value="DD-peptidase/beta-lactamase superfamily"/>
    <property type="match status" value="1"/>
</dbReference>
<evidence type="ECO:0000256" key="2">
    <source>
        <dbReference type="ARBA" id="ARBA00007171"/>
    </source>
</evidence>
<feature type="domain" description="PASTA" evidence="5">
    <location>
        <begin position="750"/>
        <end position="817"/>
    </location>
</feature>
<dbReference type="Gene3D" id="3.90.1310.10">
    <property type="entry name" value="Penicillin-binding protein 2a (Domain 2)"/>
    <property type="match status" value="1"/>
</dbReference>
<dbReference type="Pfam" id="PF00905">
    <property type="entry name" value="Transpeptidase"/>
    <property type="match status" value="1"/>
</dbReference>
<dbReference type="InterPro" id="IPR005311">
    <property type="entry name" value="PBP_dimer"/>
</dbReference>